<dbReference type="GO" id="GO:0016020">
    <property type="term" value="C:membrane"/>
    <property type="evidence" value="ECO:0007669"/>
    <property type="project" value="UniProtKB-SubCell"/>
</dbReference>
<evidence type="ECO:0000256" key="4">
    <source>
        <dbReference type="ARBA" id="ARBA00023136"/>
    </source>
</evidence>
<comment type="subcellular location">
    <subcellularLocation>
        <location evidence="1">Membrane</location>
        <topology evidence="1">Multi-pass membrane protein</topology>
    </subcellularLocation>
</comment>
<evidence type="ECO:0000256" key="1">
    <source>
        <dbReference type="ARBA" id="ARBA00004141"/>
    </source>
</evidence>
<evidence type="ECO:0000256" key="2">
    <source>
        <dbReference type="ARBA" id="ARBA00022692"/>
    </source>
</evidence>
<accession>A0A835YBF2</accession>
<dbReference type="SUPFAM" id="SSF144091">
    <property type="entry name" value="Rhomboid-like"/>
    <property type="match status" value="1"/>
</dbReference>
<evidence type="ECO:0000256" key="5">
    <source>
        <dbReference type="SAM" id="Phobius"/>
    </source>
</evidence>
<gene>
    <name evidence="6" type="ORF">HYH03_003376</name>
</gene>
<dbReference type="OrthoDB" id="418595at2759"/>
<dbReference type="Gene3D" id="1.20.1540.10">
    <property type="entry name" value="Rhomboid-like"/>
    <property type="match status" value="1"/>
</dbReference>
<dbReference type="Proteomes" id="UP000612055">
    <property type="component" value="Unassembled WGS sequence"/>
</dbReference>
<name>A0A835YBF2_9CHLO</name>
<evidence type="ECO:0000313" key="7">
    <source>
        <dbReference type="Proteomes" id="UP000612055"/>
    </source>
</evidence>
<proteinExistence type="predicted"/>
<reference evidence="6" key="1">
    <citation type="journal article" date="2020" name="bioRxiv">
        <title>Comparative genomics of Chlamydomonas.</title>
        <authorList>
            <person name="Craig R.J."/>
            <person name="Hasan A.R."/>
            <person name="Ness R.W."/>
            <person name="Keightley P.D."/>
        </authorList>
    </citation>
    <scope>NUCLEOTIDE SEQUENCE</scope>
    <source>
        <strain evidence="6">CCAP 11/70</strain>
    </source>
</reference>
<evidence type="ECO:0000256" key="3">
    <source>
        <dbReference type="ARBA" id="ARBA00022989"/>
    </source>
</evidence>
<comment type="caution">
    <text evidence="6">The sequence shown here is derived from an EMBL/GenBank/DDBJ whole genome shotgun (WGS) entry which is preliminary data.</text>
</comment>
<feature type="transmembrane region" description="Helical" evidence="5">
    <location>
        <begin position="301"/>
        <end position="321"/>
    </location>
</feature>
<keyword evidence="2 5" id="KW-0812">Transmembrane</keyword>
<keyword evidence="4 5" id="KW-0472">Membrane</keyword>
<organism evidence="6 7">
    <name type="scientific">Edaphochlamys debaryana</name>
    <dbReference type="NCBI Taxonomy" id="47281"/>
    <lineage>
        <taxon>Eukaryota</taxon>
        <taxon>Viridiplantae</taxon>
        <taxon>Chlorophyta</taxon>
        <taxon>core chlorophytes</taxon>
        <taxon>Chlorophyceae</taxon>
        <taxon>CS clade</taxon>
        <taxon>Chlamydomonadales</taxon>
        <taxon>Chlamydomonadales incertae sedis</taxon>
        <taxon>Edaphochlamys</taxon>
    </lineage>
</organism>
<protein>
    <submittedName>
        <fullName evidence="6">Uncharacterized protein</fullName>
    </submittedName>
</protein>
<feature type="transmembrane region" description="Helical" evidence="5">
    <location>
        <begin position="238"/>
        <end position="259"/>
    </location>
</feature>
<dbReference type="AlphaFoldDB" id="A0A835YBF2"/>
<keyword evidence="7" id="KW-1185">Reference proteome</keyword>
<keyword evidence="3 5" id="KW-1133">Transmembrane helix</keyword>
<feature type="transmembrane region" description="Helical" evidence="5">
    <location>
        <begin position="210"/>
        <end position="232"/>
    </location>
</feature>
<feature type="transmembrane region" description="Helical" evidence="5">
    <location>
        <begin position="177"/>
        <end position="198"/>
    </location>
</feature>
<dbReference type="InterPro" id="IPR035952">
    <property type="entry name" value="Rhomboid-like_sf"/>
</dbReference>
<dbReference type="EMBL" id="JAEHOE010000009">
    <property type="protein sequence ID" value="KAG2498629.1"/>
    <property type="molecule type" value="Genomic_DNA"/>
</dbReference>
<sequence length="323" mass="32154">MLRNEVRVGRKTTSGQDLQLPKVAPYLCYSFAIVQAAVYATAVRVSEAQGPEAAGELLLNLGFSRTEILQQGEVWRLVTGCFVEGELLPFAVVGLGLLAVAPRVEASLGYRTFASACVLSALAAADAVIAVSGPTAAPAAAAAASTAASAAAGAESASLAAAADFLVHPAGQALAVAGPWVGLGGLGVAMGLAGCAVAHERLNGKVERKAGGGGLLGGLALAAGCVAAVLAAPPEMGGAPALAGIGAAFSTGFLIASVAGPRYQVTQELELPSGAMWVEDPDKMEEFWVVLDQTTNGQRTLATNVIAVAVAIATVVVIAGAPR</sequence>
<evidence type="ECO:0000313" key="6">
    <source>
        <dbReference type="EMBL" id="KAG2498629.1"/>
    </source>
</evidence>